<name>A0A2X0QT16_9PROT</name>
<dbReference type="EMBL" id="LS423452">
    <property type="protein sequence ID" value="SPS05249.1"/>
    <property type="molecule type" value="Genomic_DNA"/>
</dbReference>
<protein>
    <submittedName>
        <fullName evidence="2">Uncharacterized protein</fullName>
    </submittedName>
</protein>
<gene>
    <name evidence="2" type="ORF">NITFAB_0838</name>
</gene>
<organism evidence="2">
    <name type="scientific">Candidatus Nitrotoga fabula</name>
    <dbReference type="NCBI Taxonomy" id="2182327"/>
    <lineage>
        <taxon>Bacteria</taxon>
        <taxon>Pseudomonadati</taxon>
        <taxon>Pseudomonadota</taxon>
        <taxon>Betaproteobacteria</taxon>
        <taxon>Nitrosomonadales</taxon>
        <taxon>Gallionellaceae</taxon>
        <taxon>Candidatus Nitrotoga</taxon>
    </lineage>
</organism>
<sequence length="56" mass="6489">MDKLVKNTLGMAKTRHRKAHDMTAQITTPNDFSDCKLNQVEPELVFMQLVRLGYPR</sequence>
<accession>A0A2X0QT16</accession>
<proteinExistence type="predicted"/>
<evidence type="ECO:0000313" key="2">
    <source>
        <dbReference type="EMBL" id="SPS05249.1"/>
    </source>
</evidence>
<feature type="region of interest" description="Disordered" evidence="1">
    <location>
        <begin position="1"/>
        <end position="21"/>
    </location>
</feature>
<evidence type="ECO:0000256" key="1">
    <source>
        <dbReference type="SAM" id="MobiDB-lite"/>
    </source>
</evidence>
<reference evidence="2" key="1">
    <citation type="submission" date="2018-05" db="EMBL/GenBank/DDBJ databases">
        <authorList>
            <person name="Lanie J.A."/>
            <person name="Ng W.-L."/>
            <person name="Kazmierczak K.M."/>
            <person name="Andrzejewski T.M."/>
            <person name="Davidsen T.M."/>
            <person name="Wayne K.J."/>
            <person name="Tettelin H."/>
            <person name="Glass J.I."/>
            <person name="Rusch D."/>
            <person name="Podicherti R."/>
            <person name="Tsui H.-C.T."/>
            <person name="Winkler M.E."/>
        </authorList>
    </citation>
    <scope>NUCLEOTIDE SEQUENCE</scope>
    <source>
        <strain evidence="2">KNB</strain>
    </source>
</reference>
<dbReference type="AlphaFoldDB" id="A0A2X0QT16"/>